<accession>A0ABR8DY47</accession>
<dbReference type="SUPFAM" id="SSF46894">
    <property type="entry name" value="C-terminal effector domain of the bipartite response regulators"/>
    <property type="match status" value="1"/>
</dbReference>
<keyword evidence="7" id="KW-1185">Reference proteome</keyword>
<evidence type="ECO:0000313" key="7">
    <source>
        <dbReference type="Proteomes" id="UP000623440"/>
    </source>
</evidence>
<organism evidence="6 7">
    <name type="scientific">Nostoc flagelliforme FACHB-838</name>
    <dbReference type="NCBI Taxonomy" id="2692904"/>
    <lineage>
        <taxon>Bacteria</taxon>
        <taxon>Bacillati</taxon>
        <taxon>Cyanobacteriota</taxon>
        <taxon>Cyanophyceae</taxon>
        <taxon>Nostocales</taxon>
        <taxon>Nostocaceae</taxon>
        <taxon>Nostoc</taxon>
    </lineage>
</organism>
<dbReference type="Pfam" id="PF00486">
    <property type="entry name" value="Trans_reg_C"/>
    <property type="match status" value="1"/>
</dbReference>
<evidence type="ECO:0000313" key="6">
    <source>
        <dbReference type="EMBL" id="MBD2534397.1"/>
    </source>
</evidence>
<feature type="modified residue" description="4-aspartylphosphate" evidence="2">
    <location>
        <position position="51"/>
    </location>
</feature>
<dbReference type="CDD" id="cd00383">
    <property type="entry name" value="trans_reg_C"/>
    <property type="match status" value="1"/>
</dbReference>
<dbReference type="PANTHER" id="PTHR48111">
    <property type="entry name" value="REGULATOR OF RPOS"/>
    <property type="match status" value="1"/>
</dbReference>
<dbReference type="RefSeq" id="WP_190944899.1">
    <property type="nucleotide sequence ID" value="NZ_JACJSI010000158.1"/>
</dbReference>
<dbReference type="InterPro" id="IPR011006">
    <property type="entry name" value="CheY-like_superfamily"/>
</dbReference>
<evidence type="ECO:0000256" key="2">
    <source>
        <dbReference type="PROSITE-ProRule" id="PRU00169"/>
    </source>
</evidence>
<dbReference type="InterPro" id="IPR039420">
    <property type="entry name" value="WalR-like"/>
</dbReference>
<evidence type="ECO:0000259" key="4">
    <source>
        <dbReference type="PROSITE" id="PS50110"/>
    </source>
</evidence>
<dbReference type="Gene3D" id="3.40.50.2300">
    <property type="match status" value="1"/>
</dbReference>
<dbReference type="EMBL" id="JACJSI010000158">
    <property type="protein sequence ID" value="MBD2534397.1"/>
    <property type="molecule type" value="Genomic_DNA"/>
</dbReference>
<dbReference type="SMART" id="SM00862">
    <property type="entry name" value="Trans_reg_C"/>
    <property type="match status" value="1"/>
</dbReference>
<dbReference type="InterPro" id="IPR001789">
    <property type="entry name" value="Sig_transdc_resp-reg_receiver"/>
</dbReference>
<dbReference type="SUPFAM" id="SSF52172">
    <property type="entry name" value="CheY-like"/>
    <property type="match status" value="1"/>
</dbReference>
<sequence length="241" mass="26955">MRILVVEDDVQLAEMLMEALTDRQYVVDVAQDGEEAWDCIKVLEYDLVVLDITLPKLDGVSFCQRLRSPMVGRSPSPTSPRSPSRNSTIPVLMLTARDTLGDKITGLDAGADDYMVKPFEMPELMARVRALLRRNSSAASFPDLGWGSLRLNSSTYEVTYADQPLHLTPKEFALLELMVSSGRRVLSRAGIIERIWSLDDPPSEETVKSHIKSLRYKLKDAGAADDFIETVHGLGYRLKQL</sequence>
<evidence type="ECO:0000256" key="1">
    <source>
        <dbReference type="ARBA" id="ARBA00023125"/>
    </source>
</evidence>
<protein>
    <submittedName>
        <fullName evidence="6">Response regulator transcription factor</fullName>
    </submittedName>
</protein>
<keyword evidence="1 3" id="KW-0238">DNA-binding</keyword>
<dbReference type="Proteomes" id="UP000623440">
    <property type="component" value="Unassembled WGS sequence"/>
</dbReference>
<feature type="domain" description="Response regulatory" evidence="4">
    <location>
        <begin position="2"/>
        <end position="132"/>
    </location>
</feature>
<feature type="DNA-binding region" description="OmpR/PhoB-type" evidence="3">
    <location>
        <begin position="136"/>
        <end position="240"/>
    </location>
</feature>
<gene>
    <name evidence="6" type="ORF">H6G97_34750</name>
</gene>
<evidence type="ECO:0000259" key="5">
    <source>
        <dbReference type="PROSITE" id="PS51755"/>
    </source>
</evidence>
<dbReference type="PROSITE" id="PS50110">
    <property type="entry name" value="RESPONSE_REGULATORY"/>
    <property type="match status" value="1"/>
</dbReference>
<dbReference type="InterPro" id="IPR001867">
    <property type="entry name" value="OmpR/PhoB-type_DNA-bd"/>
</dbReference>
<dbReference type="InterPro" id="IPR036388">
    <property type="entry name" value="WH-like_DNA-bd_sf"/>
</dbReference>
<dbReference type="Gene3D" id="1.10.10.10">
    <property type="entry name" value="Winged helix-like DNA-binding domain superfamily/Winged helix DNA-binding domain"/>
    <property type="match status" value="1"/>
</dbReference>
<dbReference type="PROSITE" id="PS51755">
    <property type="entry name" value="OMPR_PHOB"/>
    <property type="match status" value="1"/>
</dbReference>
<dbReference type="PANTHER" id="PTHR48111:SF15">
    <property type="entry name" value="OMPR SUBFAMILY"/>
    <property type="match status" value="1"/>
</dbReference>
<keyword evidence="2" id="KW-0597">Phosphoprotein</keyword>
<comment type="caution">
    <text evidence="6">The sequence shown here is derived from an EMBL/GenBank/DDBJ whole genome shotgun (WGS) entry which is preliminary data.</text>
</comment>
<feature type="domain" description="OmpR/PhoB-type" evidence="5">
    <location>
        <begin position="136"/>
        <end position="240"/>
    </location>
</feature>
<name>A0ABR8DY47_9NOSO</name>
<dbReference type="InterPro" id="IPR016032">
    <property type="entry name" value="Sig_transdc_resp-reg_C-effctor"/>
</dbReference>
<dbReference type="Gene3D" id="6.10.250.690">
    <property type="match status" value="1"/>
</dbReference>
<reference evidence="6 7" key="1">
    <citation type="journal article" date="2020" name="ISME J.">
        <title>Comparative genomics reveals insights into cyanobacterial evolution and habitat adaptation.</title>
        <authorList>
            <person name="Chen M.Y."/>
            <person name="Teng W.K."/>
            <person name="Zhao L."/>
            <person name="Hu C.X."/>
            <person name="Zhou Y.K."/>
            <person name="Han B.P."/>
            <person name="Song L.R."/>
            <person name="Shu W.S."/>
        </authorList>
    </citation>
    <scope>NUCLEOTIDE SEQUENCE [LARGE SCALE GENOMIC DNA]</scope>
    <source>
        <strain evidence="6 7">FACHB-838</strain>
    </source>
</reference>
<evidence type="ECO:0000256" key="3">
    <source>
        <dbReference type="PROSITE-ProRule" id="PRU01091"/>
    </source>
</evidence>
<proteinExistence type="predicted"/>
<dbReference type="SMART" id="SM00448">
    <property type="entry name" value="REC"/>
    <property type="match status" value="1"/>
</dbReference>
<dbReference type="Pfam" id="PF00072">
    <property type="entry name" value="Response_reg"/>
    <property type="match status" value="2"/>
</dbReference>